<keyword evidence="1" id="KW-0472">Membrane</keyword>
<dbReference type="EMBL" id="CP104377">
    <property type="protein sequence ID" value="UXC19259.1"/>
    <property type="molecule type" value="Genomic_DNA"/>
</dbReference>
<keyword evidence="1" id="KW-1133">Transmembrane helix</keyword>
<evidence type="ECO:0000313" key="3">
    <source>
        <dbReference type="Proteomes" id="UP001058290"/>
    </source>
</evidence>
<sequence length="74" mass="8641">MHEDPPRDSGERNVRLFFGILLGLFVAGVIGFKTYPSWTTWAILCVVCPVVCGWLAVQYGDGFWFKMLRLMRWW</sequence>
<gene>
    <name evidence="2" type="ORF">N4T19_03795</name>
</gene>
<feature type="transmembrane region" description="Helical" evidence="1">
    <location>
        <begin position="12"/>
        <end position="32"/>
    </location>
</feature>
<protein>
    <submittedName>
        <fullName evidence="2">Uncharacterized protein</fullName>
    </submittedName>
</protein>
<evidence type="ECO:0000313" key="2">
    <source>
        <dbReference type="EMBL" id="UXC19259.1"/>
    </source>
</evidence>
<feature type="transmembrane region" description="Helical" evidence="1">
    <location>
        <begin position="38"/>
        <end position="57"/>
    </location>
</feature>
<accession>A0ABY6A3G1</accession>
<reference evidence="2" key="1">
    <citation type="submission" date="2022-09" db="EMBL/GenBank/DDBJ databases">
        <title>Bacterial diversity in gut of crayfish and pufferfish.</title>
        <authorList>
            <person name="Huang Y."/>
        </authorList>
    </citation>
    <scope>NUCLEOTIDE SEQUENCE</scope>
    <source>
        <strain evidence="2">PR12</strain>
    </source>
</reference>
<keyword evidence="3" id="KW-1185">Reference proteome</keyword>
<dbReference type="Proteomes" id="UP001058290">
    <property type="component" value="Chromosome"/>
</dbReference>
<dbReference type="RefSeq" id="WP_116925559.1">
    <property type="nucleotide sequence ID" value="NZ_CP104377.1"/>
</dbReference>
<proteinExistence type="predicted"/>
<keyword evidence="1" id="KW-0812">Transmembrane</keyword>
<name>A0ABY6A3G1_9BURK</name>
<evidence type="ECO:0000256" key="1">
    <source>
        <dbReference type="SAM" id="Phobius"/>
    </source>
</evidence>
<organism evidence="2 3">
    <name type="scientific">Comamonas squillarum</name>
    <dbReference type="NCBI Taxonomy" id="2977320"/>
    <lineage>
        <taxon>Bacteria</taxon>
        <taxon>Pseudomonadati</taxon>
        <taxon>Pseudomonadota</taxon>
        <taxon>Betaproteobacteria</taxon>
        <taxon>Burkholderiales</taxon>
        <taxon>Comamonadaceae</taxon>
        <taxon>Comamonas</taxon>
    </lineage>
</organism>